<evidence type="ECO:0000313" key="2">
    <source>
        <dbReference type="EMBL" id="KIJ44226.1"/>
    </source>
</evidence>
<name>A0A0C9W026_SPHS4</name>
<protein>
    <submittedName>
        <fullName evidence="2">Uncharacterized protein</fullName>
    </submittedName>
</protein>
<organism evidence="2 3">
    <name type="scientific">Sphaerobolus stellatus (strain SS14)</name>
    <dbReference type="NCBI Taxonomy" id="990650"/>
    <lineage>
        <taxon>Eukaryota</taxon>
        <taxon>Fungi</taxon>
        <taxon>Dikarya</taxon>
        <taxon>Basidiomycota</taxon>
        <taxon>Agaricomycotina</taxon>
        <taxon>Agaricomycetes</taxon>
        <taxon>Phallomycetidae</taxon>
        <taxon>Geastrales</taxon>
        <taxon>Sphaerobolaceae</taxon>
        <taxon>Sphaerobolus</taxon>
    </lineage>
</organism>
<gene>
    <name evidence="2" type="ORF">M422DRAFT_30396</name>
</gene>
<dbReference type="EMBL" id="KN837118">
    <property type="protein sequence ID" value="KIJ44226.1"/>
    <property type="molecule type" value="Genomic_DNA"/>
</dbReference>
<reference evidence="2 3" key="1">
    <citation type="submission" date="2014-06" db="EMBL/GenBank/DDBJ databases">
        <title>Evolutionary Origins and Diversification of the Mycorrhizal Mutualists.</title>
        <authorList>
            <consortium name="DOE Joint Genome Institute"/>
            <consortium name="Mycorrhizal Genomics Consortium"/>
            <person name="Kohler A."/>
            <person name="Kuo A."/>
            <person name="Nagy L.G."/>
            <person name="Floudas D."/>
            <person name="Copeland A."/>
            <person name="Barry K.W."/>
            <person name="Cichocki N."/>
            <person name="Veneault-Fourrey C."/>
            <person name="LaButti K."/>
            <person name="Lindquist E.A."/>
            <person name="Lipzen A."/>
            <person name="Lundell T."/>
            <person name="Morin E."/>
            <person name="Murat C."/>
            <person name="Riley R."/>
            <person name="Ohm R."/>
            <person name="Sun H."/>
            <person name="Tunlid A."/>
            <person name="Henrissat B."/>
            <person name="Grigoriev I.V."/>
            <person name="Hibbett D.S."/>
            <person name="Martin F."/>
        </authorList>
    </citation>
    <scope>NUCLEOTIDE SEQUENCE [LARGE SCALE GENOMIC DNA]</scope>
    <source>
        <strain evidence="2 3">SS14</strain>
    </source>
</reference>
<accession>A0A0C9W026</accession>
<keyword evidence="3" id="KW-1185">Reference proteome</keyword>
<dbReference type="Proteomes" id="UP000054279">
    <property type="component" value="Unassembled WGS sequence"/>
</dbReference>
<proteinExistence type="predicted"/>
<evidence type="ECO:0000256" key="1">
    <source>
        <dbReference type="SAM" id="MobiDB-lite"/>
    </source>
</evidence>
<dbReference type="OrthoDB" id="14339at2759"/>
<dbReference type="HOGENOM" id="CLU_017096_3_0_1"/>
<dbReference type="PANTHER" id="PTHR37332">
    <property type="entry name" value="EXPRESSED PROTEIN"/>
    <property type="match status" value="1"/>
</dbReference>
<feature type="region of interest" description="Disordered" evidence="1">
    <location>
        <begin position="27"/>
        <end position="62"/>
    </location>
</feature>
<dbReference type="PANTHER" id="PTHR37332:SF1">
    <property type="entry name" value="ELMO DOMAIN-CONTAINING PROTEIN"/>
    <property type="match status" value="1"/>
</dbReference>
<sequence length="364" mass="40439">MSYDAGSLSSRPTLRRKSSAGLLHSFKSNSVTPSVSPQLPPTPPITGAPMGRDWDAQSDSTAVTPTFQGTSVEYLRDMVQKRIVTLTYMRNTHEGKRHWFHTILITRAELEKVFSNSAMKKRTYRFAILAMSLSNLFDIPTPNDFLKGVLLTLSEYDSMQDENYKPKMRFFRSKPPKRHGTINDYSVAESDTSYLVSPHIPFPLDYHQTLLSLLDILSELYHKIARILGPSPFQPNPSSSSAASVSAASISSSGGHMMGPLGTLSPHPGVTFLFSGDEGIDPSLLSIAMGNSPSGYMLGNTSTQWTPTMGEMFMKIDSKLKKITSLLLKELDQFARNNIKDELASLDPLLRNVAMREQYDFETV</sequence>
<evidence type="ECO:0000313" key="3">
    <source>
        <dbReference type="Proteomes" id="UP000054279"/>
    </source>
</evidence>
<dbReference type="AlphaFoldDB" id="A0A0C9W026"/>